<reference evidence="6 7" key="1">
    <citation type="submission" date="2020-12" db="EMBL/GenBank/DDBJ databases">
        <title>Sphingomonas sp.</title>
        <authorList>
            <person name="Kim M.K."/>
        </authorList>
    </citation>
    <scope>NUCLEOTIDE SEQUENCE [LARGE SCALE GENOMIC DNA]</scope>
    <source>
        <strain evidence="6 7">BT552</strain>
    </source>
</reference>
<evidence type="ECO:0000256" key="1">
    <source>
        <dbReference type="ARBA" id="ARBA00009437"/>
    </source>
</evidence>
<evidence type="ECO:0000256" key="2">
    <source>
        <dbReference type="ARBA" id="ARBA00023015"/>
    </source>
</evidence>
<sequence length="302" mass="32902">MPPSRSDLADFTYFLAIARHRSFRLAGLELGVSASALSHALKGLEGRLGVRLLNRTNRSVTLTAAGEELQAAITTPFEAIGAAVEALNRYRDGPSGRVRINVVVDAAPLLLAPVMPKFAEQYPDIEVEIAANNHMVDVIDGGFDAGIRYGGTVPEDMVAQRLSADLRWVVAASPAYLERHGEPQTPDDLQNHQCIGVRIGDGSIYRWDFEGPAGEFTVRVPSKITVDETRAMLSLGLAGMGVMYGLEPVFAPYVATGELRIVLQDWATFGPGYHAYYSSRRQLPTGLRLLIDLIRQMQPLGL</sequence>
<dbReference type="PANTHER" id="PTHR30537">
    <property type="entry name" value="HTH-TYPE TRANSCRIPTIONAL REGULATOR"/>
    <property type="match status" value="1"/>
</dbReference>
<dbReference type="CDD" id="cd08474">
    <property type="entry name" value="PBP2_CrgA_like_5"/>
    <property type="match status" value="1"/>
</dbReference>
<dbReference type="Gene3D" id="1.10.10.10">
    <property type="entry name" value="Winged helix-like DNA-binding domain superfamily/Winged helix DNA-binding domain"/>
    <property type="match status" value="1"/>
</dbReference>
<dbReference type="SUPFAM" id="SSF46785">
    <property type="entry name" value="Winged helix' DNA-binding domain"/>
    <property type="match status" value="1"/>
</dbReference>
<organism evidence="6 7">
    <name type="scientific">Sphingomonas longa</name>
    <dbReference type="NCBI Taxonomy" id="2778730"/>
    <lineage>
        <taxon>Bacteria</taxon>
        <taxon>Pseudomonadati</taxon>
        <taxon>Pseudomonadota</taxon>
        <taxon>Alphaproteobacteria</taxon>
        <taxon>Sphingomonadales</taxon>
        <taxon>Sphingomonadaceae</taxon>
        <taxon>Sphingomonas</taxon>
    </lineage>
</organism>
<keyword evidence="7" id="KW-1185">Reference proteome</keyword>
<protein>
    <submittedName>
        <fullName evidence="6">LysR family transcriptional regulator</fullName>
    </submittedName>
</protein>
<comment type="similarity">
    <text evidence="1">Belongs to the LysR transcriptional regulatory family.</text>
</comment>
<comment type="caution">
    <text evidence="6">The sequence shown here is derived from an EMBL/GenBank/DDBJ whole genome shotgun (WGS) entry which is preliminary data.</text>
</comment>
<keyword evidence="2" id="KW-0805">Transcription regulation</keyword>
<dbReference type="RefSeq" id="WP_204194051.1">
    <property type="nucleotide sequence ID" value="NZ_JAFEMC010000001.1"/>
</dbReference>
<dbReference type="Pfam" id="PF00126">
    <property type="entry name" value="HTH_1"/>
    <property type="match status" value="1"/>
</dbReference>
<dbReference type="EMBL" id="JAFEMC010000001">
    <property type="protein sequence ID" value="MBM6575291.1"/>
    <property type="molecule type" value="Genomic_DNA"/>
</dbReference>
<dbReference type="InterPro" id="IPR058163">
    <property type="entry name" value="LysR-type_TF_proteobact-type"/>
</dbReference>
<proteinExistence type="inferred from homology"/>
<dbReference type="Pfam" id="PF03466">
    <property type="entry name" value="LysR_substrate"/>
    <property type="match status" value="1"/>
</dbReference>
<evidence type="ECO:0000256" key="3">
    <source>
        <dbReference type="ARBA" id="ARBA00023125"/>
    </source>
</evidence>
<dbReference type="PROSITE" id="PS50931">
    <property type="entry name" value="HTH_LYSR"/>
    <property type="match status" value="1"/>
</dbReference>
<evidence type="ECO:0000259" key="5">
    <source>
        <dbReference type="PROSITE" id="PS50931"/>
    </source>
</evidence>
<evidence type="ECO:0000256" key="4">
    <source>
        <dbReference type="ARBA" id="ARBA00023163"/>
    </source>
</evidence>
<dbReference type="InterPro" id="IPR000847">
    <property type="entry name" value="LysR_HTH_N"/>
</dbReference>
<dbReference type="InterPro" id="IPR036390">
    <property type="entry name" value="WH_DNA-bd_sf"/>
</dbReference>
<dbReference type="InterPro" id="IPR036388">
    <property type="entry name" value="WH-like_DNA-bd_sf"/>
</dbReference>
<keyword evidence="4" id="KW-0804">Transcription</keyword>
<accession>A0ABS2D2Z4</accession>
<gene>
    <name evidence="6" type="ORF">ILT43_02830</name>
</gene>
<feature type="domain" description="HTH lysR-type" evidence="5">
    <location>
        <begin position="7"/>
        <end position="63"/>
    </location>
</feature>
<dbReference type="SUPFAM" id="SSF53850">
    <property type="entry name" value="Periplasmic binding protein-like II"/>
    <property type="match status" value="1"/>
</dbReference>
<evidence type="ECO:0000313" key="7">
    <source>
        <dbReference type="Proteomes" id="UP000763641"/>
    </source>
</evidence>
<dbReference type="Gene3D" id="3.40.190.290">
    <property type="match status" value="1"/>
</dbReference>
<dbReference type="InterPro" id="IPR005119">
    <property type="entry name" value="LysR_subst-bd"/>
</dbReference>
<keyword evidence="3" id="KW-0238">DNA-binding</keyword>
<name>A0ABS2D2Z4_9SPHN</name>
<dbReference type="Proteomes" id="UP000763641">
    <property type="component" value="Unassembled WGS sequence"/>
</dbReference>
<dbReference type="PANTHER" id="PTHR30537:SF1">
    <property type="entry name" value="HTH-TYPE TRANSCRIPTIONAL REGULATOR PGRR"/>
    <property type="match status" value="1"/>
</dbReference>
<evidence type="ECO:0000313" key="6">
    <source>
        <dbReference type="EMBL" id="MBM6575291.1"/>
    </source>
</evidence>